<evidence type="ECO:0000313" key="3">
    <source>
        <dbReference type="Proteomes" id="UP000797356"/>
    </source>
</evidence>
<gene>
    <name evidence="2" type="ORF">COCNU_05G003970</name>
</gene>
<organism evidence="2 3">
    <name type="scientific">Cocos nucifera</name>
    <name type="common">Coconut palm</name>
    <dbReference type="NCBI Taxonomy" id="13894"/>
    <lineage>
        <taxon>Eukaryota</taxon>
        <taxon>Viridiplantae</taxon>
        <taxon>Streptophyta</taxon>
        <taxon>Embryophyta</taxon>
        <taxon>Tracheophyta</taxon>
        <taxon>Spermatophyta</taxon>
        <taxon>Magnoliopsida</taxon>
        <taxon>Liliopsida</taxon>
        <taxon>Arecaceae</taxon>
        <taxon>Arecoideae</taxon>
        <taxon>Cocoseae</taxon>
        <taxon>Attaleinae</taxon>
        <taxon>Cocos</taxon>
    </lineage>
</organism>
<proteinExistence type="predicted"/>
<reference evidence="2" key="1">
    <citation type="journal article" date="2017" name="Gigascience">
        <title>The genome draft of coconut (Cocos nucifera).</title>
        <authorList>
            <person name="Xiao Y."/>
            <person name="Xu P."/>
            <person name="Fan H."/>
            <person name="Baudouin L."/>
            <person name="Xia W."/>
            <person name="Bocs S."/>
            <person name="Xu J."/>
            <person name="Li Q."/>
            <person name="Guo A."/>
            <person name="Zhou L."/>
            <person name="Li J."/>
            <person name="Wu Y."/>
            <person name="Ma Z."/>
            <person name="Armero A."/>
            <person name="Issali A.E."/>
            <person name="Liu N."/>
            <person name="Peng M."/>
            <person name="Yang Y."/>
        </authorList>
    </citation>
    <scope>NUCLEOTIDE SEQUENCE</scope>
    <source>
        <tissue evidence="2">Spear leaf of Hainan Tall coconut</tissue>
    </source>
</reference>
<dbReference type="Proteomes" id="UP000797356">
    <property type="component" value="Chromosome 5"/>
</dbReference>
<comment type="caution">
    <text evidence="2">The sequence shown here is derived from an EMBL/GenBank/DDBJ whole genome shotgun (WGS) entry which is preliminary data.</text>
</comment>
<accession>A0A8K0I8A3</accession>
<evidence type="ECO:0000256" key="1">
    <source>
        <dbReference type="SAM" id="Coils"/>
    </source>
</evidence>
<name>A0A8K0I8A3_COCNU</name>
<dbReference type="AlphaFoldDB" id="A0A8K0I8A3"/>
<protein>
    <submittedName>
        <fullName evidence="2">Uncharacterized protein</fullName>
    </submittedName>
</protein>
<keyword evidence="3" id="KW-1185">Reference proteome</keyword>
<feature type="coiled-coil region" evidence="1">
    <location>
        <begin position="1"/>
        <end position="42"/>
    </location>
</feature>
<evidence type="ECO:0000313" key="2">
    <source>
        <dbReference type="EMBL" id="KAG1342168.1"/>
    </source>
</evidence>
<sequence>MKHLKEVLEIAEATRAKVEADKASKNKRRKMIEAKVAKAKKKAECQIMEVEGLTVEAFKTSLEFTEIKVQFDREAFEAWQEVCHQKIADRHSKWDLSFLDDEEGDDPPMVVEPSTVEEPLSGLVADEVCLETLEKDASRAKKNAAEAERKLLKMKKSYEEVLVEIKYWRSTI</sequence>
<dbReference type="EMBL" id="CM017876">
    <property type="protein sequence ID" value="KAG1342168.1"/>
    <property type="molecule type" value="Genomic_DNA"/>
</dbReference>
<reference evidence="2" key="2">
    <citation type="submission" date="2019-07" db="EMBL/GenBank/DDBJ databases">
        <authorList>
            <person name="Yang Y."/>
            <person name="Bocs S."/>
            <person name="Baudouin L."/>
        </authorList>
    </citation>
    <scope>NUCLEOTIDE SEQUENCE</scope>
    <source>
        <tissue evidence="2">Spear leaf of Hainan Tall coconut</tissue>
    </source>
</reference>
<feature type="coiled-coil region" evidence="1">
    <location>
        <begin position="130"/>
        <end position="164"/>
    </location>
</feature>
<keyword evidence="1" id="KW-0175">Coiled coil</keyword>